<evidence type="ECO:0000256" key="1">
    <source>
        <dbReference type="SAM" id="MobiDB-lite"/>
    </source>
</evidence>
<feature type="region of interest" description="Disordered" evidence="1">
    <location>
        <begin position="296"/>
        <end position="315"/>
    </location>
</feature>
<reference evidence="2" key="1">
    <citation type="submission" date="2020-03" db="EMBL/GenBank/DDBJ databases">
        <title>The deep terrestrial virosphere.</title>
        <authorList>
            <person name="Holmfeldt K."/>
            <person name="Nilsson E."/>
            <person name="Simone D."/>
            <person name="Lopez-Fernandez M."/>
            <person name="Wu X."/>
            <person name="de Brujin I."/>
            <person name="Lundin D."/>
            <person name="Andersson A."/>
            <person name="Bertilsson S."/>
            <person name="Dopson M."/>
        </authorList>
    </citation>
    <scope>NUCLEOTIDE SEQUENCE</scope>
    <source>
        <strain evidence="2">MM415A02653</strain>
    </source>
</reference>
<feature type="region of interest" description="Disordered" evidence="1">
    <location>
        <begin position="491"/>
        <end position="521"/>
    </location>
</feature>
<sequence>MTENIVPFGQTRSLMAVDPAAVAAGEAVKARIQAAYIMAYQNPRNINDARAKILRFCESPEFAETVEYSKPIGGKPVKGLSIRFAEVALSTFRNVLTEAQLLYEDDDIKRIRISALDLEGNTQFSRDISIKKTVERKSIKSREDDVISERMNSYNQKVYLLRATEDEVMTKESAYVSKFIRTEGLRLLPADIKNEAIAKARETLSKRDSQDPEAAKKRILDSFSRLNIWPKDLEKYIGHSADNLSPHEIADLRTVYAAIESGEATWADYLQRDREPIKPPTAGKKDEDKDTSIKTAVTEETEQETGGQEAPTGVETPDEFIAMVKAESGKTFVFVPSKDGVAHDLLSAFVEEAAKGNNLTPSDMMRTAAEPGIFPGFWVGFIGGTWKQHYKGKLPEKKTASPAKEPSPPLAPTPESSSAGKDIDDSTNAFDVVDWNSNGLKKVGVQRFWDTNVKQWSLASIKAKEKFKEKWIRVFTDDNVLTKAFPGMIMEKESSPPLSSPPEKQQAPDASPLKSQPSSSVKPNYGAMLAEIQIKDPEGLIKACEKIGYGANLVIPMSEVPQKNLYEVYLKIKEEEGGLIGE</sequence>
<accession>A0A6M3JRI8</accession>
<feature type="region of interest" description="Disordered" evidence="1">
    <location>
        <begin position="270"/>
        <end position="291"/>
    </location>
</feature>
<dbReference type="AlphaFoldDB" id="A0A6M3JRI8"/>
<protein>
    <submittedName>
        <fullName evidence="2">Uncharacterized protein</fullName>
    </submittedName>
</protein>
<proteinExistence type="predicted"/>
<organism evidence="2">
    <name type="scientific">viral metagenome</name>
    <dbReference type="NCBI Taxonomy" id="1070528"/>
    <lineage>
        <taxon>unclassified sequences</taxon>
        <taxon>metagenomes</taxon>
        <taxon>organismal metagenomes</taxon>
    </lineage>
</organism>
<dbReference type="EMBL" id="MT141969">
    <property type="protein sequence ID" value="QJA72664.1"/>
    <property type="molecule type" value="Genomic_DNA"/>
</dbReference>
<evidence type="ECO:0000313" key="2">
    <source>
        <dbReference type="EMBL" id="QJA72664.1"/>
    </source>
</evidence>
<name>A0A6M3JRI8_9ZZZZ</name>
<feature type="region of interest" description="Disordered" evidence="1">
    <location>
        <begin position="393"/>
        <end position="425"/>
    </location>
</feature>
<gene>
    <name evidence="2" type="ORF">MM415A02653_0003</name>
</gene>